<accession>A0A0K1RBN3</accession>
<organism evidence="1 2">
    <name type="scientific">Corynebacterium riegelii</name>
    <dbReference type="NCBI Taxonomy" id="156976"/>
    <lineage>
        <taxon>Bacteria</taxon>
        <taxon>Bacillati</taxon>
        <taxon>Actinomycetota</taxon>
        <taxon>Actinomycetes</taxon>
        <taxon>Mycobacteriales</taxon>
        <taxon>Corynebacteriaceae</taxon>
        <taxon>Corynebacterium</taxon>
    </lineage>
</organism>
<dbReference type="KEGG" id="crie:AK829_06245"/>
<proteinExistence type="predicted"/>
<dbReference type="Proteomes" id="UP000060016">
    <property type="component" value="Chromosome"/>
</dbReference>
<dbReference type="Pfam" id="PF21997">
    <property type="entry name" value="DUF6928"/>
    <property type="match status" value="1"/>
</dbReference>
<name>A0A0K1RBN3_9CORY</name>
<sequence>MSYPAVVTVWFVTSAHPEEVLAAEPKADRGFGRKLLAQINPAWPITPIGQFPLNRSSRPGRDEFYIAGYPGVAVVQTFVEDSEELSHTVGYLRRALPAADTYVFAEGTDSGYGGFSHYVGDELRRSLTATRERVIEDLGLPEPFEAPYWAGEKAEQLGGITLPFEPKDLVREAQRSWIGVDLHAGSPDVHVVGYAVDGRPEPKITQPAKPPKTKTVEEVAARFAEKDSAYDDYDVQSDNDGDEFAELADASVAAAKRIARGIRRRVKSAAAALKERIRHSDRP</sequence>
<dbReference type="AlphaFoldDB" id="A0A0K1RBN3"/>
<dbReference type="PATRIC" id="fig|156976.3.peg.1242"/>
<dbReference type="InterPro" id="IPR053847">
    <property type="entry name" value="DUF6928"/>
</dbReference>
<dbReference type="STRING" id="156976.AK829_06245"/>
<evidence type="ECO:0000313" key="2">
    <source>
        <dbReference type="Proteomes" id="UP000060016"/>
    </source>
</evidence>
<keyword evidence="2" id="KW-1185">Reference proteome</keyword>
<dbReference type="RefSeq" id="WP_052205084.1">
    <property type="nucleotide sequence ID" value="NZ_CAMYAJ010000027.1"/>
</dbReference>
<reference evidence="1" key="1">
    <citation type="submission" date="2015-08" db="EMBL/GenBank/DDBJ databases">
        <authorList>
            <person name="Babu N.S."/>
            <person name="Beckwith C.J."/>
            <person name="Beseler K.G."/>
            <person name="Brison A."/>
            <person name="Carone J.V."/>
            <person name="Caskin T.P."/>
            <person name="Diamond M."/>
            <person name="Durham M.E."/>
            <person name="Foxe J.M."/>
            <person name="Go M."/>
            <person name="Henderson B.A."/>
            <person name="Jones I.B."/>
            <person name="McGettigan J.A."/>
            <person name="Micheletti S.J."/>
            <person name="Nasrallah M.E."/>
            <person name="Ortiz D."/>
            <person name="Piller C.R."/>
            <person name="Privatt S.R."/>
            <person name="Schneider S.L."/>
            <person name="Sharp S."/>
            <person name="Smith T.C."/>
            <person name="Stanton J.D."/>
            <person name="Ullery H.E."/>
            <person name="Wilson R.J."/>
            <person name="Serrano M.G."/>
            <person name="Buck G."/>
            <person name="Lee V."/>
            <person name="Wang Y."/>
            <person name="Carvalho R."/>
            <person name="Voegtly L."/>
            <person name="Shi R."/>
            <person name="Duckworth R."/>
            <person name="Johnson A."/>
            <person name="Loviza R."/>
            <person name="Walstead R."/>
            <person name="Shah Z."/>
            <person name="Kiflezghi M."/>
            <person name="Wade K."/>
            <person name="Ball S.L."/>
            <person name="Bradley K.W."/>
            <person name="Asai D.J."/>
            <person name="Bowman C.A."/>
            <person name="Russell D.A."/>
            <person name="Pope W.H."/>
            <person name="Jacobs-Sera D."/>
            <person name="Hendrix R.W."/>
            <person name="Hatfull G.F."/>
        </authorList>
    </citation>
    <scope>NUCLEOTIDE SEQUENCE [LARGE SCALE GENOMIC DNA]</scope>
    <source>
        <strain evidence="1">PUDD_83A45</strain>
    </source>
</reference>
<dbReference type="EMBL" id="CP012342">
    <property type="protein sequence ID" value="AKV58835.1"/>
    <property type="molecule type" value="Genomic_DNA"/>
</dbReference>
<evidence type="ECO:0000313" key="1">
    <source>
        <dbReference type="EMBL" id="AKV58835.1"/>
    </source>
</evidence>
<protein>
    <submittedName>
        <fullName evidence="1">Uncharacterized protein</fullName>
    </submittedName>
</protein>
<gene>
    <name evidence="1" type="ORF">AK829_06245</name>
</gene>